<dbReference type="Pfam" id="PF00531">
    <property type="entry name" value="Death"/>
    <property type="match status" value="1"/>
</dbReference>
<feature type="domain" description="Death" evidence="2">
    <location>
        <begin position="43"/>
        <end position="113"/>
    </location>
</feature>
<evidence type="ECO:0000313" key="4">
    <source>
        <dbReference type="Proteomes" id="UP000008144"/>
    </source>
</evidence>
<dbReference type="InParanoid" id="H2XNM5"/>
<dbReference type="InterPro" id="IPR000488">
    <property type="entry name" value="Death_dom"/>
</dbReference>
<name>H2XNM5_CIOIN</name>
<feature type="region of interest" description="Disordered" evidence="1">
    <location>
        <begin position="372"/>
        <end position="394"/>
    </location>
</feature>
<dbReference type="AlphaFoldDB" id="H2XNM5"/>
<evidence type="ECO:0000256" key="1">
    <source>
        <dbReference type="SAM" id="MobiDB-lite"/>
    </source>
</evidence>
<sequence length="440" mass="49296">MTLLSPHRAFMDYPNSNQDLPLNQCENLEEVFDEITSELSQIEWSGIASNLRINPDKLHLVSLSSGCDLQRQKTLGLLCWVEDERSGATFERLVSALNQVDAKSLSGDVKAFSRLLRMRKASAQRKLEATQYYPLPISPHKNLPKSANGQWKFAELPHFILGSSSSAFFPSRSVPTNPTFDLTSSVSIHGARVNLLERNRWQIKTAKKNSRPATISGKTTQPRRRALGVHKRIGHVRIHTSIKTAVPLTNTPRDCHPEMMQEIIANKLFNYLLNETGSREILSMVSTLESINGLVVKRMTRGSINIETYIHKTTALKALWGHFESGQLNEMLQERLISENSLKMASAFDISLETSIDRAELESCLQQLQGSNRKSTAFNSSDRRATASYYRGSSPPRNKVSFSNYRVPYSGLQSSSKLRAASVPHSRSINVELAPSIRTV</sequence>
<dbReference type="GO" id="GO:0007165">
    <property type="term" value="P:signal transduction"/>
    <property type="evidence" value="ECO:0007669"/>
    <property type="project" value="InterPro"/>
</dbReference>
<reference evidence="3" key="2">
    <citation type="journal article" date="2008" name="Genome Biol.">
        <title>Improved genome assembly and evidence-based global gene model set for the chordate Ciona intestinalis: new insight into intron and operon populations.</title>
        <authorList>
            <person name="Satou Y."/>
            <person name="Mineta K."/>
            <person name="Ogasawara M."/>
            <person name="Sasakura Y."/>
            <person name="Shoguchi E."/>
            <person name="Ueno K."/>
            <person name="Yamada L."/>
            <person name="Matsumoto J."/>
            <person name="Wasserscheid J."/>
            <person name="Dewar K."/>
            <person name="Wiley G.B."/>
            <person name="Macmil S.L."/>
            <person name="Roe B.A."/>
            <person name="Zeller R.W."/>
            <person name="Hastings K.E."/>
            <person name="Lemaire P."/>
            <person name="Lindquist E."/>
            <person name="Endo T."/>
            <person name="Hotta K."/>
            <person name="Inaba K."/>
        </authorList>
    </citation>
    <scope>NUCLEOTIDE SEQUENCE [LARGE SCALE GENOMIC DNA]</scope>
    <source>
        <strain evidence="3">wild type</strain>
    </source>
</reference>
<dbReference type="Ensembl" id="ENSCINT00000035468.1">
    <property type="protein sequence ID" value="ENSCINP00000031258.1"/>
    <property type="gene ID" value="ENSCING00000023831.1"/>
</dbReference>
<accession>H2XNM5</accession>
<proteinExistence type="predicted"/>
<dbReference type="HOGENOM" id="CLU_623404_0_0_1"/>
<dbReference type="SUPFAM" id="SSF47986">
    <property type="entry name" value="DEATH domain"/>
    <property type="match status" value="1"/>
</dbReference>
<dbReference type="EMBL" id="EAAA01000692">
    <property type="status" value="NOT_ANNOTATED_CDS"/>
    <property type="molecule type" value="Genomic_DNA"/>
</dbReference>
<reference evidence="4" key="1">
    <citation type="journal article" date="2002" name="Science">
        <title>The draft genome of Ciona intestinalis: insights into chordate and vertebrate origins.</title>
        <authorList>
            <person name="Dehal P."/>
            <person name="Satou Y."/>
            <person name="Campbell R.K."/>
            <person name="Chapman J."/>
            <person name="Degnan B."/>
            <person name="De Tomaso A."/>
            <person name="Davidson B."/>
            <person name="Di Gregorio A."/>
            <person name="Gelpke M."/>
            <person name="Goodstein D.M."/>
            <person name="Harafuji N."/>
            <person name="Hastings K.E."/>
            <person name="Ho I."/>
            <person name="Hotta K."/>
            <person name="Huang W."/>
            <person name="Kawashima T."/>
            <person name="Lemaire P."/>
            <person name="Martinez D."/>
            <person name="Meinertzhagen I.A."/>
            <person name="Necula S."/>
            <person name="Nonaka M."/>
            <person name="Putnam N."/>
            <person name="Rash S."/>
            <person name="Saiga H."/>
            <person name="Satake M."/>
            <person name="Terry A."/>
            <person name="Yamada L."/>
            <person name="Wang H.G."/>
            <person name="Awazu S."/>
            <person name="Azumi K."/>
            <person name="Boore J."/>
            <person name="Branno M."/>
            <person name="Chin-Bow S."/>
            <person name="DeSantis R."/>
            <person name="Doyle S."/>
            <person name="Francino P."/>
            <person name="Keys D.N."/>
            <person name="Haga S."/>
            <person name="Hayashi H."/>
            <person name="Hino K."/>
            <person name="Imai K.S."/>
            <person name="Inaba K."/>
            <person name="Kano S."/>
            <person name="Kobayashi K."/>
            <person name="Kobayashi M."/>
            <person name="Lee B.I."/>
            <person name="Makabe K.W."/>
            <person name="Manohar C."/>
            <person name="Matassi G."/>
            <person name="Medina M."/>
            <person name="Mochizuki Y."/>
            <person name="Mount S."/>
            <person name="Morishita T."/>
            <person name="Miura S."/>
            <person name="Nakayama A."/>
            <person name="Nishizaka S."/>
            <person name="Nomoto H."/>
            <person name="Ohta F."/>
            <person name="Oishi K."/>
            <person name="Rigoutsos I."/>
            <person name="Sano M."/>
            <person name="Sasaki A."/>
            <person name="Sasakura Y."/>
            <person name="Shoguchi E."/>
            <person name="Shin-i T."/>
            <person name="Spagnuolo A."/>
            <person name="Stainier D."/>
            <person name="Suzuki M.M."/>
            <person name="Tassy O."/>
            <person name="Takatori N."/>
            <person name="Tokuoka M."/>
            <person name="Yagi K."/>
            <person name="Yoshizaki F."/>
            <person name="Wada S."/>
            <person name="Zhang C."/>
            <person name="Hyatt P.D."/>
            <person name="Larimer F."/>
            <person name="Detter C."/>
            <person name="Doggett N."/>
            <person name="Glavina T."/>
            <person name="Hawkins T."/>
            <person name="Richardson P."/>
            <person name="Lucas S."/>
            <person name="Kohara Y."/>
            <person name="Levine M."/>
            <person name="Satoh N."/>
            <person name="Rokhsar D.S."/>
        </authorList>
    </citation>
    <scope>NUCLEOTIDE SEQUENCE [LARGE SCALE GENOMIC DNA]</scope>
</reference>
<keyword evidence="4" id="KW-1185">Reference proteome</keyword>
<organism evidence="3 4">
    <name type="scientific">Ciona intestinalis</name>
    <name type="common">Transparent sea squirt</name>
    <name type="synonym">Ascidia intestinalis</name>
    <dbReference type="NCBI Taxonomy" id="7719"/>
    <lineage>
        <taxon>Eukaryota</taxon>
        <taxon>Metazoa</taxon>
        <taxon>Chordata</taxon>
        <taxon>Tunicata</taxon>
        <taxon>Ascidiacea</taxon>
        <taxon>Phlebobranchia</taxon>
        <taxon>Cionidae</taxon>
        <taxon>Ciona</taxon>
    </lineage>
</organism>
<protein>
    <recommendedName>
        <fullName evidence="2">Death domain-containing protein</fullName>
    </recommendedName>
</protein>
<dbReference type="Gene3D" id="1.10.533.10">
    <property type="entry name" value="Death Domain, Fas"/>
    <property type="match status" value="1"/>
</dbReference>
<dbReference type="InterPro" id="IPR011029">
    <property type="entry name" value="DEATH-like_dom_sf"/>
</dbReference>
<dbReference type="PROSITE" id="PS50017">
    <property type="entry name" value="DEATH_DOMAIN"/>
    <property type="match status" value="1"/>
</dbReference>
<reference evidence="3" key="4">
    <citation type="submission" date="2025-09" db="UniProtKB">
        <authorList>
            <consortium name="Ensembl"/>
        </authorList>
    </citation>
    <scope>IDENTIFICATION</scope>
</reference>
<evidence type="ECO:0000313" key="3">
    <source>
        <dbReference type="Ensembl" id="ENSCINP00000031258.1"/>
    </source>
</evidence>
<dbReference type="Proteomes" id="UP000008144">
    <property type="component" value="Chromosome 11"/>
</dbReference>
<reference evidence="3" key="3">
    <citation type="submission" date="2025-08" db="UniProtKB">
        <authorList>
            <consortium name="Ensembl"/>
        </authorList>
    </citation>
    <scope>IDENTIFICATION</scope>
</reference>
<evidence type="ECO:0000259" key="2">
    <source>
        <dbReference type="PROSITE" id="PS50017"/>
    </source>
</evidence>